<evidence type="ECO:0000256" key="4">
    <source>
        <dbReference type="ARBA" id="ARBA00022729"/>
    </source>
</evidence>
<evidence type="ECO:0000313" key="9">
    <source>
        <dbReference type="EMBL" id="PZA13726.1"/>
    </source>
</evidence>
<reference evidence="9 10" key="1">
    <citation type="submission" date="2018-06" db="EMBL/GenBank/DDBJ databases">
        <title>Draft Whole-Genome Sequence of the purple photosynthetic bacterium Rhodospeudomonas palustris XCP.</title>
        <authorList>
            <person name="Rayyan A."/>
            <person name="Meyer T.E."/>
            <person name="Kyndt J.A."/>
        </authorList>
    </citation>
    <scope>NUCLEOTIDE SEQUENCE [LARGE SCALE GENOMIC DNA]</scope>
    <source>
        <strain evidence="9 10">XCP</strain>
    </source>
</reference>
<dbReference type="GO" id="GO:0016740">
    <property type="term" value="F:transferase activity"/>
    <property type="evidence" value="ECO:0007669"/>
    <property type="project" value="UniProtKB-KW"/>
</dbReference>
<dbReference type="OrthoDB" id="175771at2"/>
<name>A0A323URD9_RHOPL</name>
<evidence type="ECO:0000256" key="3">
    <source>
        <dbReference type="ARBA" id="ARBA00022679"/>
    </source>
</evidence>
<evidence type="ECO:0000256" key="6">
    <source>
        <dbReference type="ARBA" id="ARBA00022841"/>
    </source>
</evidence>
<dbReference type="GO" id="GO:0042597">
    <property type="term" value="C:periplasmic space"/>
    <property type="evidence" value="ECO:0007669"/>
    <property type="project" value="UniProtKB-SubCell"/>
</dbReference>
<keyword evidence="4" id="KW-0732">Signal</keyword>
<evidence type="ECO:0000256" key="1">
    <source>
        <dbReference type="ARBA" id="ARBA00004418"/>
    </source>
</evidence>
<comment type="pathway">
    <text evidence="2">Glycan biosynthesis; alginate biosynthesis.</text>
</comment>
<dbReference type="AlphaFoldDB" id="A0A323URD9"/>
<comment type="caution">
    <text evidence="9">The sequence shown here is derived from an EMBL/GenBank/DDBJ whole genome shotgun (WGS) entry which is preliminary data.</text>
</comment>
<keyword evidence="7" id="KW-0812">Transmembrane</keyword>
<sequence length="377" mass="42361">MQRPPFSARLYSGALVGLVMAFSFASLIAMVFKHAEISIGENRALTQLPGWPRTAAEWDSFPERFDAYFNDNFGLRKLLLRLNSNFTTVMLGRSPSDKVVFGKDDWLFYAGDNSIELYRNQRPLSSLQLDNTRKALQRRMQPLAAAGRPYLFVVVPDKHTIYPEEMPTYMSRRDPPSQLDQVVAMAGKEHLPVLDLRATLRQGKADGQVYFKDDSHWTDWGAYLGYRSIMAALSLPNLPVIDLDATRFSVASEHAGDLAGMAGLTRREVTRTSAPVPDRCAFTATTYQPAGDDISVGRTFCPQARYKIMFIGDSFTEGLVKYLSRSFGEVVYVARSGFKPSREIAPLIERERPDLAIEELAERHLDSLADTVAQDDR</sequence>
<keyword evidence="7" id="KW-1133">Transmembrane helix</keyword>
<dbReference type="SUPFAM" id="SSF52266">
    <property type="entry name" value="SGNH hydrolase"/>
    <property type="match status" value="1"/>
</dbReference>
<dbReference type="UniPathway" id="UPA00286"/>
<keyword evidence="6" id="KW-0016">Alginate biosynthesis</keyword>
<feature type="transmembrane region" description="Helical" evidence="7">
    <location>
        <begin position="12"/>
        <end position="32"/>
    </location>
</feature>
<protein>
    <submittedName>
        <fullName evidence="9">Alginate O-acetyltransferase</fullName>
    </submittedName>
</protein>
<evidence type="ECO:0000256" key="7">
    <source>
        <dbReference type="SAM" id="Phobius"/>
    </source>
</evidence>
<keyword evidence="7" id="KW-0472">Membrane</keyword>
<dbReference type="RefSeq" id="WP_110784203.1">
    <property type="nucleotide sequence ID" value="NZ_QKQS01000003.1"/>
</dbReference>
<evidence type="ECO:0000256" key="5">
    <source>
        <dbReference type="ARBA" id="ARBA00022764"/>
    </source>
</evidence>
<feature type="domain" description="AlgX/AlgJ SGNH hydrolase-like" evidence="8">
    <location>
        <begin position="99"/>
        <end position="362"/>
    </location>
</feature>
<dbReference type="GO" id="GO:0042121">
    <property type="term" value="P:alginic acid biosynthetic process"/>
    <property type="evidence" value="ECO:0007669"/>
    <property type="project" value="UniProtKB-UniPathway"/>
</dbReference>
<evidence type="ECO:0000313" key="10">
    <source>
        <dbReference type="Proteomes" id="UP000248134"/>
    </source>
</evidence>
<dbReference type="InterPro" id="IPR031811">
    <property type="entry name" value="ALGX/ALGJ_SGNH-like"/>
</dbReference>
<keyword evidence="5" id="KW-0574">Periplasm</keyword>
<evidence type="ECO:0000259" key="8">
    <source>
        <dbReference type="Pfam" id="PF16822"/>
    </source>
</evidence>
<comment type="subcellular location">
    <subcellularLocation>
        <location evidence="1">Periplasm</location>
    </subcellularLocation>
</comment>
<dbReference type="EMBL" id="QKQS01000003">
    <property type="protein sequence ID" value="PZA13726.1"/>
    <property type="molecule type" value="Genomic_DNA"/>
</dbReference>
<accession>A0A323URD9</accession>
<proteinExistence type="predicted"/>
<organism evidence="9 10">
    <name type="scientific">Rhodopseudomonas palustris</name>
    <dbReference type="NCBI Taxonomy" id="1076"/>
    <lineage>
        <taxon>Bacteria</taxon>
        <taxon>Pseudomonadati</taxon>
        <taxon>Pseudomonadota</taxon>
        <taxon>Alphaproteobacteria</taxon>
        <taxon>Hyphomicrobiales</taxon>
        <taxon>Nitrobacteraceae</taxon>
        <taxon>Rhodopseudomonas</taxon>
    </lineage>
</organism>
<keyword evidence="3 9" id="KW-0808">Transferase</keyword>
<dbReference type="Pfam" id="PF16822">
    <property type="entry name" value="ALGX"/>
    <property type="match status" value="1"/>
</dbReference>
<gene>
    <name evidence="9" type="ORF">DNX69_01305</name>
</gene>
<dbReference type="Proteomes" id="UP000248134">
    <property type="component" value="Unassembled WGS sequence"/>
</dbReference>
<evidence type="ECO:0000256" key="2">
    <source>
        <dbReference type="ARBA" id="ARBA00005182"/>
    </source>
</evidence>